<dbReference type="Proteomes" id="UP000239388">
    <property type="component" value="Unassembled WGS sequence"/>
</dbReference>
<dbReference type="Proteomes" id="UP000237819">
    <property type="component" value="Unassembled WGS sequence"/>
</dbReference>
<accession>A0A2S8F404</accession>
<organism evidence="2 5">
    <name type="scientific">Blastopirellula marina</name>
    <dbReference type="NCBI Taxonomy" id="124"/>
    <lineage>
        <taxon>Bacteria</taxon>
        <taxon>Pseudomonadati</taxon>
        <taxon>Planctomycetota</taxon>
        <taxon>Planctomycetia</taxon>
        <taxon>Pirellulales</taxon>
        <taxon>Pirellulaceae</taxon>
        <taxon>Blastopirellula</taxon>
    </lineage>
</organism>
<evidence type="ECO:0000313" key="5">
    <source>
        <dbReference type="Proteomes" id="UP000239388"/>
    </source>
</evidence>
<dbReference type="EMBL" id="PUHZ01000026">
    <property type="protein sequence ID" value="PQO41577.1"/>
    <property type="molecule type" value="Genomic_DNA"/>
</dbReference>
<feature type="compositionally biased region" description="Gly residues" evidence="1">
    <location>
        <begin position="58"/>
        <end position="77"/>
    </location>
</feature>
<comment type="caution">
    <text evidence="2">The sequence shown here is derived from an EMBL/GenBank/DDBJ whole genome shotgun (WGS) entry which is preliminary data.</text>
</comment>
<evidence type="ECO:0000313" key="2">
    <source>
        <dbReference type="EMBL" id="PQO26889.1"/>
    </source>
</evidence>
<evidence type="ECO:0000313" key="3">
    <source>
        <dbReference type="EMBL" id="PQO41577.1"/>
    </source>
</evidence>
<protein>
    <submittedName>
        <fullName evidence="2">Uncharacterized protein</fullName>
    </submittedName>
</protein>
<reference evidence="4 5" key="1">
    <citation type="submission" date="2018-02" db="EMBL/GenBank/DDBJ databases">
        <title>Comparative genomes isolates from brazilian mangrove.</title>
        <authorList>
            <person name="Araujo J.E."/>
            <person name="Taketani R.G."/>
            <person name="Silva M.C.P."/>
            <person name="Loureco M.V."/>
            <person name="Andreote F.D."/>
        </authorList>
    </citation>
    <scope>NUCLEOTIDE SEQUENCE [LARGE SCALE GENOMIC DNA]</scope>
    <source>
        <strain evidence="2 5">NAP PRIS-MGV</strain>
        <strain evidence="3 4">Nap-Phe MGV</strain>
    </source>
</reference>
<name>A0A2S8F404_9BACT</name>
<sequence length="77" mass="8051">MMTPPRVGEVMPSFVAQMLNLTAEQKAQLAALQQKVDAELAAILTDEQEAQCAQMSQGGPGGQGMGPGGPRGQRGQR</sequence>
<evidence type="ECO:0000256" key="1">
    <source>
        <dbReference type="SAM" id="MobiDB-lite"/>
    </source>
</evidence>
<dbReference type="EMBL" id="PUIB01000029">
    <property type="protein sequence ID" value="PQO26889.1"/>
    <property type="molecule type" value="Genomic_DNA"/>
</dbReference>
<evidence type="ECO:0000313" key="4">
    <source>
        <dbReference type="Proteomes" id="UP000237819"/>
    </source>
</evidence>
<dbReference type="AlphaFoldDB" id="A0A2S8F404"/>
<feature type="region of interest" description="Disordered" evidence="1">
    <location>
        <begin position="51"/>
        <end position="77"/>
    </location>
</feature>
<proteinExistence type="predicted"/>
<gene>
    <name evidence="3" type="ORF">C5Y93_31195</name>
    <name evidence="2" type="ORF">C5Y98_29400</name>
</gene>